<dbReference type="RefSeq" id="WP_168676872.1">
    <property type="nucleotide sequence ID" value="NZ_BPKV01000007.1"/>
</dbReference>
<dbReference type="Proteomes" id="UP000590460">
    <property type="component" value="Unassembled WGS sequence"/>
</dbReference>
<dbReference type="EMBL" id="JAAXPO010000005">
    <property type="protein sequence ID" value="NKZ18583.1"/>
    <property type="molecule type" value="Genomic_DNA"/>
</dbReference>
<comment type="caution">
    <text evidence="3">The sequence shown here is derived from an EMBL/GenBank/DDBJ whole genome shotgun (WGS) entry which is preliminary data.</text>
</comment>
<feature type="region of interest" description="Disordered" evidence="1">
    <location>
        <begin position="347"/>
        <end position="370"/>
    </location>
</feature>
<reference evidence="3 4" key="1">
    <citation type="submission" date="2020-04" db="EMBL/GenBank/DDBJ databases">
        <title>MicrobeNet Type strains.</title>
        <authorList>
            <person name="Nicholson A.C."/>
        </authorList>
    </citation>
    <scope>NUCLEOTIDE SEQUENCE [LARGE SCALE GENOMIC DNA]</scope>
    <source>
        <strain evidence="3 4">CCUG 54536</strain>
    </source>
</reference>
<evidence type="ECO:0000313" key="3">
    <source>
        <dbReference type="EMBL" id="NKZ18583.1"/>
    </source>
</evidence>
<evidence type="ECO:0000256" key="1">
    <source>
        <dbReference type="SAM" id="MobiDB-lite"/>
    </source>
</evidence>
<dbReference type="Pfam" id="PF16774">
    <property type="entry name" value="Dit_N"/>
    <property type="match status" value="1"/>
</dbReference>
<gene>
    <name evidence="3" type="ORF">HF966_05270</name>
</gene>
<evidence type="ECO:0000259" key="2">
    <source>
        <dbReference type="Pfam" id="PF16774"/>
    </source>
</evidence>
<feature type="domain" description="Distal tail protein N-terminal" evidence="2">
    <location>
        <begin position="1"/>
        <end position="126"/>
    </location>
</feature>
<proteinExistence type="predicted"/>
<evidence type="ECO:0000313" key="4">
    <source>
        <dbReference type="Proteomes" id="UP000590460"/>
    </source>
</evidence>
<name>A0A846ZIC0_9LACO</name>
<accession>A0A846ZIC0</accession>
<sequence>MFELINARGEHVNLRSDSIFASSPTGLGISFTNSYNRYDSYFSTSKVNVNQGQFQANIWFGDVESNTYNTFSNFATFLSYQPLTMVYTTGAETWYRDARVAAVNKSEIGGNNQDINILNESFTLDFVNPWYNNKTGTYRSYTLDTGLATFGKGFFNDLMNDQYNYVRHTSGGQTDGNVFPSIFGSIYNTAAAATSMVTPAGIKLTYTGDGNSEWYYAISEAYIDIMATQLKFNTPYTLSFDVMGTVPSVLLRVSDVKYDAKAINNTTWTHVSYTFTMVDSTTNVGKFYIRINAVNSTGDTDSGFTKGQELQIRHLMLQDGSVDTGWAPAPEDNTSVAYRDYMYGYWGDHQEPDQPNDPYADEAQTDVTHL</sequence>
<dbReference type="AlphaFoldDB" id="A0A846ZIC0"/>
<organism evidence="3 4">
    <name type="scientific">Leuconostoc holzapfelii</name>
    <dbReference type="NCBI Taxonomy" id="434464"/>
    <lineage>
        <taxon>Bacteria</taxon>
        <taxon>Bacillati</taxon>
        <taxon>Bacillota</taxon>
        <taxon>Bacilli</taxon>
        <taxon>Lactobacillales</taxon>
        <taxon>Lactobacillaceae</taxon>
        <taxon>Leuconostoc</taxon>
    </lineage>
</organism>
<dbReference type="Gene3D" id="2.60.120.260">
    <property type="entry name" value="Galactose-binding domain-like"/>
    <property type="match status" value="1"/>
</dbReference>
<protein>
    <submittedName>
        <fullName evidence="3">Phage baseplate protein</fullName>
    </submittedName>
</protein>
<dbReference type="InterPro" id="IPR031899">
    <property type="entry name" value="Dit_N"/>
</dbReference>